<dbReference type="EMBL" id="CP032514">
    <property type="protein sequence ID" value="AYD89965.1"/>
    <property type="molecule type" value="Genomic_DNA"/>
</dbReference>
<dbReference type="RefSeq" id="WP_120204647.1">
    <property type="nucleotide sequence ID" value="NZ_CP032514.1"/>
</dbReference>
<accession>A0ABN5PNE3</accession>
<dbReference type="Proteomes" id="UP000273001">
    <property type="component" value="Chromosome"/>
</dbReference>
<gene>
    <name evidence="1" type="ORF">D5R93_07895</name>
</gene>
<organism evidence="1 2">
    <name type="scientific">Actinomyces lilanjuaniae</name>
    <dbReference type="NCBI Taxonomy" id="2321394"/>
    <lineage>
        <taxon>Bacteria</taxon>
        <taxon>Bacillati</taxon>
        <taxon>Actinomycetota</taxon>
        <taxon>Actinomycetes</taxon>
        <taxon>Actinomycetales</taxon>
        <taxon>Actinomycetaceae</taxon>
        <taxon>Actinomyces</taxon>
    </lineage>
</organism>
<dbReference type="Pfam" id="PF09391">
    <property type="entry name" value="DUF2000"/>
    <property type="match status" value="1"/>
</dbReference>
<name>A0ABN5PNE3_9ACTO</name>
<dbReference type="InterPro" id="IPR018988">
    <property type="entry name" value="DUF2000"/>
</dbReference>
<evidence type="ECO:0000313" key="1">
    <source>
        <dbReference type="EMBL" id="AYD89965.1"/>
    </source>
</evidence>
<protein>
    <submittedName>
        <fullName evidence="1">DUF2000 domain-containing protein</fullName>
    </submittedName>
</protein>
<dbReference type="InterPro" id="IPR023476">
    <property type="entry name" value="Pep_tRNA_hydro_II_dom_sf"/>
</dbReference>
<evidence type="ECO:0000313" key="2">
    <source>
        <dbReference type="Proteomes" id="UP000273001"/>
    </source>
</evidence>
<dbReference type="Gene3D" id="3.40.1490.10">
    <property type="entry name" value="Bit1"/>
    <property type="match status" value="1"/>
</dbReference>
<keyword evidence="2" id="KW-1185">Reference proteome</keyword>
<reference evidence="1 2" key="1">
    <citation type="submission" date="2018-09" db="EMBL/GenBank/DDBJ databases">
        <authorList>
            <person name="Li J."/>
        </authorList>
    </citation>
    <scope>NUCLEOTIDE SEQUENCE [LARGE SCALE GENOMIC DNA]</scope>
    <source>
        <strain evidence="1 2">2129</strain>
    </source>
</reference>
<sequence length="142" mass="14891">MSTEQQKTVIVVDRHLPMGLAVNAASIVSAMVASACPQIMGPSVRTADSELPGVVLTPLPVLAGDSGLLASLWGRAEAQGSGVDVFPFTRLAQGCRTYEEYVSRLGSALTRDLELAALGLRGPRRQVTSLTGDLPLYPAKDA</sequence>
<proteinExistence type="predicted"/>
<dbReference type="SUPFAM" id="SSF102462">
    <property type="entry name" value="Peptidyl-tRNA hydrolase II"/>
    <property type="match status" value="1"/>
</dbReference>